<dbReference type="Pfam" id="PF18701">
    <property type="entry name" value="DUF5641"/>
    <property type="match status" value="1"/>
</dbReference>
<evidence type="ECO:0000256" key="1">
    <source>
        <dbReference type="PROSITE-ProRule" id="PRU00047"/>
    </source>
</evidence>
<feature type="region of interest" description="Disordered" evidence="3">
    <location>
        <begin position="1"/>
        <end position="46"/>
    </location>
</feature>
<evidence type="ECO:0000256" key="3">
    <source>
        <dbReference type="SAM" id="MobiDB-lite"/>
    </source>
</evidence>
<comment type="caution">
    <text evidence="6">The sequence shown here is derived from an EMBL/GenBank/DDBJ whole genome shotgun (WGS) entry which is preliminary data.</text>
</comment>
<dbReference type="GO" id="GO:0003676">
    <property type="term" value="F:nucleic acid binding"/>
    <property type="evidence" value="ECO:0007669"/>
    <property type="project" value="InterPro"/>
</dbReference>
<feature type="compositionally biased region" description="Basic and acidic residues" evidence="3">
    <location>
        <begin position="10"/>
        <end position="20"/>
    </location>
</feature>
<dbReference type="InterPro" id="IPR012337">
    <property type="entry name" value="RNaseH-like_sf"/>
</dbReference>
<name>A0A6A5F2F2_PERFL</name>
<dbReference type="PROSITE" id="PS50994">
    <property type="entry name" value="INTEGRASE"/>
    <property type="match status" value="1"/>
</dbReference>
<keyword evidence="1" id="KW-0862">Zinc</keyword>
<evidence type="ECO:0000256" key="2">
    <source>
        <dbReference type="SAM" id="Coils"/>
    </source>
</evidence>
<dbReference type="InterPro" id="IPR001584">
    <property type="entry name" value="Integrase_cat-core"/>
</dbReference>
<evidence type="ECO:0000259" key="5">
    <source>
        <dbReference type="PROSITE" id="PS50994"/>
    </source>
</evidence>
<reference evidence="6 7" key="1">
    <citation type="submission" date="2019-06" db="EMBL/GenBank/DDBJ databases">
        <title>A chromosome-scale genome assembly of the European perch, Perca fluviatilis.</title>
        <authorList>
            <person name="Roques C."/>
            <person name="Zahm M."/>
            <person name="Cabau C."/>
            <person name="Klopp C."/>
            <person name="Bouchez O."/>
            <person name="Donnadieu C."/>
            <person name="Kuhl H."/>
            <person name="Gislard M."/>
            <person name="Guendouz S."/>
            <person name="Journot L."/>
            <person name="Haffray P."/>
            <person name="Bestin A."/>
            <person name="Morvezen R."/>
            <person name="Feron R."/>
            <person name="Wen M."/>
            <person name="Jouanno E."/>
            <person name="Herpin A."/>
            <person name="Schartl M."/>
            <person name="Postlethwait J."/>
            <person name="Schaerlinger B."/>
            <person name="Chardard D."/>
            <person name="Lecocq T."/>
            <person name="Poncet C."/>
            <person name="Jaffrelo L."/>
            <person name="Lampietro C."/>
            <person name="Guiguen Y."/>
        </authorList>
    </citation>
    <scope>NUCLEOTIDE SEQUENCE [LARGE SCALE GENOMIC DNA]</scope>
    <source>
        <tissue evidence="6">Blood</tissue>
    </source>
</reference>
<proteinExistence type="predicted"/>
<keyword evidence="1" id="KW-0479">Metal-binding</keyword>
<dbReference type="Pfam" id="PF05380">
    <property type="entry name" value="Peptidase_A17"/>
    <property type="match status" value="1"/>
</dbReference>
<accession>A0A6A5F2F2</accession>
<dbReference type="InterPro" id="IPR001878">
    <property type="entry name" value="Znf_CCHC"/>
</dbReference>
<feature type="region of interest" description="Disordered" evidence="3">
    <location>
        <begin position="544"/>
        <end position="570"/>
    </location>
</feature>
<feature type="compositionally biased region" description="Low complexity" evidence="3">
    <location>
        <begin position="25"/>
        <end position="46"/>
    </location>
</feature>
<dbReference type="InterPro" id="IPR040676">
    <property type="entry name" value="DUF5641"/>
</dbReference>
<dbReference type="PANTHER" id="PTHR47331">
    <property type="entry name" value="PHD-TYPE DOMAIN-CONTAINING PROTEIN"/>
    <property type="match status" value="1"/>
</dbReference>
<gene>
    <name evidence="6" type="ORF">PFLUV_G00064900</name>
</gene>
<evidence type="ECO:0000313" key="6">
    <source>
        <dbReference type="EMBL" id="KAF1388656.1"/>
    </source>
</evidence>
<dbReference type="GO" id="GO:0015074">
    <property type="term" value="P:DNA integration"/>
    <property type="evidence" value="ECO:0007669"/>
    <property type="project" value="InterPro"/>
</dbReference>
<dbReference type="PROSITE" id="PS50158">
    <property type="entry name" value="ZF_CCHC"/>
    <property type="match status" value="1"/>
</dbReference>
<dbReference type="SUPFAM" id="SSF53098">
    <property type="entry name" value="Ribonuclease H-like"/>
    <property type="match status" value="1"/>
</dbReference>
<evidence type="ECO:0000313" key="7">
    <source>
        <dbReference type="Proteomes" id="UP000465112"/>
    </source>
</evidence>
<keyword evidence="2" id="KW-0175">Coiled coil</keyword>
<feature type="domain" description="CCHC-type" evidence="4">
    <location>
        <begin position="513"/>
        <end position="527"/>
    </location>
</feature>
<feature type="region of interest" description="Disordered" evidence="3">
    <location>
        <begin position="460"/>
        <end position="481"/>
    </location>
</feature>
<protein>
    <recommendedName>
        <fullName evidence="8">Integrase catalytic domain-containing protein</fullName>
    </recommendedName>
</protein>
<dbReference type="InterPro" id="IPR008042">
    <property type="entry name" value="Retrotrans_Pao"/>
</dbReference>
<dbReference type="EMBL" id="VHII01000006">
    <property type="protein sequence ID" value="KAF1388656.1"/>
    <property type="molecule type" value="Genomic_DNA"/>
</dbReference>
<feature type="coiled-coil region" evidence="2">
    <location>
        <begin position="65"/>
        <end position="110"/>
    </location>
</feature>
<dbReference type="Gene3D" id="3.30.420.10">
    <property type="entry name" value="Ribonuclease H-like superfamily/Ribonuclease H"/>
    <property type="match status" value="1"/>
</dbReference>
<dbReference type="InterPro" id="IPR036397">
    <property type="entry name" value="RNaseH_sf"/>
</dbReference>
<evidence type="ECO:0000259" key="4">
    <source>
        <dbReference type="PROSITE" id="PS50158"/>
    </source>
</evidence>
<keyword evidence="1" id="KW-0863">Zinc-finger</keyword>
<dbReference type="PANTHER" id="PTHR47331:SF6">
    <property type="entry name" value="DOUBLECORTIN DOMAIN-CONTAINING PROTEIN"/>
    <property type="match status" value="1"/>
</dbReference>
<dbReference type="Proteomes" id="UP000465112">
    <property type="component" value="Chromosome 6"/>
</dbReference>
<sequence>MDTNCNISVKNEEAKSEANSRRLSSPKSSLYASSKRSSSSKSVLEAAARARASAEAALTKVAYAKKQLEMKKERAELDLKKASLEADLEALEIEKEAEAARVKAEVLEAAAAIENEGSRSMRSPVPPHLIRQRTEEYVQCHSQLSFQSPAVSPYHGVRYDEKHPTWQSAPVAAEEKPPQNAFKPPVNNRAHATERIPTPRPSDILHGQYSPHSPLHINPPPMIDFAKFLARRELVTTGLTRFDDTPENFRAWQSSFFNATQGLGLTYSEELDLLVKWLGKESSEHVKRIRAVHVANPRAALHLSWDRLQECYGTPEIVENALFKRLDSFPRLSAKDNTKLRELSDLLMELLAAKNDGYLPGLAYLDTPRGVKPIVEKLPPGLQDKWLHTGSKYKEQHGITFPPFSFFVDFVYDQAKARNDPSFIFSSSSLPCSKGERTPSKHNGFNTAISVHKTDLTATVDTGSTSATDPERKDNDPARYCPVHRKTHPLDKCRSFRMKTLQERKNVLKEHKRCFKCCSPNHLAKDCQAALKCGECGSERHCSVMHPDTSQPPPPSPTLQPAAEAQSSHPLEVTSRCTKVCGKGGLARSCSKVCLVRVFPRGQPERSIKMYVILDDQSNRSLARSEFFHLFGVESSLSPYLMRTCAGTTEMTGRKAAGLQVEAVNGGVCMDLPPLIECNEIMTNKSEIPTPEVALAHTHLKHIAPHIPKLDPDAQMMILLGRDTIRVHKVREQVNGPHNAPFAQRIDLGWVIIGEVCIDNAHKPTLSVFRTHILQNGRPSLLTPCHNSIGVKDKPSYGGEHRYGRSTHAPKPMTAEEQLGLMAFQCTDNDNKCAMSFEDELFLKIMEKEVHQDERNNWIAPLPFKSPRPLLPNNREQALSRLSSLRRTLSKNAEMKQQFFSFMEKLFENKHAEKAPPVHEKQECWYLPFFGVYHPQKPGQIRVVFDSSAQLHGLSLNSVLLTGPDLNNTLLELASGIKDLGLDDETLPAQRSLGLCWDLNTDMFTFKVAVTDKPYTCRGVLSVVNSIFDPLGLAAPVTIRGRLLLRELSSGVQDWDAPLPEEKVNKWEVWKVSLEKLSSLHVPRCYVPMSLSRPMYTELCLFSDASNWAIGAVAYFRAVIEGYCEVGFVLGKAKLSPQPEPTIPRLELCGAVLAVEMAELILDELDHKPDAVKFYCDSKVVLGYISNDSKRFFVYVHNRVHRIRQTTSPEQWHYVPSEQNPADLATRSVAASQLMDTMWFKGPDFLYKPPTPEVREHFELINPEMDVEIKPQVTALATHTEAKRLTAERYQCFSTWKSLLRAVSFLIHQARSHKSGSTTDTSQHTCKGWHQCSRARTTEELAVAKRLILETVQRETYPDEYAALQSKREVSKSSPILTLDPYISDGLLRVGGRLRHASLESETKNPIILPKNSHVTKLLVQYYHTEVKHQGRQFTEGAIRAAGLWIVAGKRLVSSILHHCVICRKLRGKLAVQKMADLPPERLDTSPPFSYVGLDVFGPWTVVTRRTRGGAAQSKRWAILFTCMGTRGVHIEVIESLDATSCINALRRFFAVRGPAKQLRSDRGTNFIAASAELGMDPPNGKQTSILNYLHSNGCTWEFNPPHASHMGGVWERMIGVTRRILDSMLLQNKPTYLTHEVLCTLMAEITAIINTRPLVPISSDPSSPVLLSPAMLLTQKPGLHAPPGDFTGKDLLKGQWRQVQALANEFWGRWRNEYLSTLHPRRKWHRTHRNLQPGDVVLLKQSPAPRNEWPMALVTSTFPSSDGKVRKIEVKTSSQGTSRTYLRPISDIVLLLECD</sequence>
<organism evidence="6 7">
    <name type="scientific">Perca fluviatilis</name>
    <name type="common">European perch</name>
    <dbReference type="NCBI Taxonomy" id="8168"/>
    <lineage>
        <taxon>Eukaryota</taxon>
        <taxon>Metazoa</taxon>
        <taxon>Chordata</taxon>
        <taxon>Craniata</taxon>
        <taxon>Vertebrata</taxon>
        <taxon>Euteleostomi</taxon>
        <taxon>Actinopterygii</taxon>
        <taxon>Neopterygii</taxon>
        <taxon>Teleostei</taxon>
        <taxon>Neoteleostei</taxon>
        <taxon>Acanthomorphata</taxon>
        <taxon>Eupercaria</taxon>
        <taxon>Perciformes</taxon>
        <taxon>Percoidei</taxon>
        <taxon>Percidae</taxon>
        <taxon>Percinae</taxon>
        <taxon>Perca</taxon>
    </lineage>
</organism>
<keyword evidence="7" id="KW-1185">Reference proteome</keyword>
<feature type="domain" description="Integrase catalytic" evidence="5">
    <location>
        <begin position="1483"/>
        <end position="1678"/>
    </location>
</feature>
<evidence type="ECO:0008006" key="8">
    <source>
        <dbReference type="Google" id="ProtNLM"/>
    </source>
</evidence>
<dbReference type="GO" id="GO:0008270">
    <property type="term" value="F:zinc ion binding"/>
    <property type="evidence" value="ECO:0007669"/>
    <property type="project" value="UniProtKB-KW"/>
</dbReference>